<dbReference type="EMBL" id="CP025096">
    <property type="protein sequence ID" value="AUD04079.1"/>
    <property type="molecule type" value="Genomic_DNA"/>
</dbReference>
<dbReference type="Proteomes" id="UP000232883">
    <property type="component" value="Chromosome"/>
</dbReference>
<sequence length="307" mass="35811">MLTNHPNISIRQLEGVLGFSRQGYYQYWQRQADQMNHDVDILQLVKKVRQDHPRIGGRKLYWLLKDAFLERGITMGRDSLFELLGTNKLLIRRRRRRVRTTFSAHGFRKYPNLIKELVVERPNQLWVADITYWFTQFGCLYISLVTDDYSKRIMGHCVAPSLDTVHCKTALQMALNKVKKRDAKSLIHHSDRGIQYCSKSYIALLDAYAVQISMTQTGDPLDNPVAERVNGILKEEYLAHRAVHSLAQAELVLDQAIFLYNYKRPHLSCDMLVPEQAHKGEGKLKRRWKNYYPQKQPATVVKNENRA</sequence>
<dbReference type="InterPro" id="IPR048020">
    <property type="entry name" value="Transpos_IS3"/>
</dbReference>
<dbReference type="Gene3D" id="3.30.420.10">
    <property type="entry name" value="Ribonuclease H-like superfamily/Ribonuclease H"/>
    <property type="match status" value="1"/>
</dbReference>
<dbReference type="PANTHER" id="PTHR46889:SF5">
    <property type="entry name" value="INTEGRASE PROTEIN"/>
    <property type="match status" value="1"/>
</dbReference>
<dbReference type="PANTHER" id="PTHR46889">
    <property type="entry name" value="TRANSPOSASE INSF FOR INSERTION SEQUENCE IS3B-RELATED"/>
    <property type="match status" value="1"/>
</dbReference>
<dbReference type="KEGG" id="spir:CWM47_20950"/>
<protein>
    <submittedName>
        <fullName evidence="2">Transposase</fullName>
    </submittedName>
</protein>
<organism evidence="2 3">
    <name type="scientific">Spirosoma pollinicola</name>
    <dbReference type="NCBI Taxonomy" id="2057025"/>
    <lineage>
        <taxon>Bacteria</taxon>
        <taxon>Pseudomonadati</taxon>
        <taxon>Bacteroidota</taxon>
        <taxon>Cytophagia</taxon>
        <taxon>Cytophagales</taxon>
        <taxon>Cytophagaceae</taxon>
        <taxon>Spirosoma</taxon>
    </lineage>
</organism>
<reference evidence="2 3" key="1">
    <citation type="submission" date="2017-11" db="EMBL/GenBank/DDBJ databases">
        <title>Taxonomic description and genome sequences of Spirosoma HA7 sp. nov., isolated from pollen microhabitat of Corylus avellana.</title>
        <authorList>
            <person name="Ambika Manirajan B."/>
            <person name="Suarez C."/>
            <person name="Ratering S."/>
            <person name="Geissler-Plaum R."/>
            <person name="Cardinale M."/>
            <person name="Sylvia S."/>
        </authorList>
    </citation>
    <scope>NUCLEOTIDE SEQUENCE [LARGE SCALE GENOMIC DNA]</scope>
    <source>
        <strain evidence="2 3">HA7</strain>
    </source>
</reference>
<accession>A0A2K8Z2M5</accession>
<dbReference type="OrthoDB" id="936265at2"/>
<dbReference type="AlphaFoldDB" id="A0A2K8Z2M5"/>
<name>A0A2K8Z2M5_9BACT</name>
<keyword evidence="3" id="KW-1185">Reference proteome</keyword>
<dbReference type="InterPro" id="IPR036397">
    <property type="entry name" value="RNaseH_sf"/>
</dbReference>
<dbReference type="GO" id="GO:0003676">
    <property type="term" value="F:nucleic acid binding"/>
    <property type="evidence" value="ECO:0007669"/>
    <property type="project" value="InterPro"/>
</dbReference>
<dbReference type="InterPro" id="IPR012337">
    <property type="entry name" value="RNaseH-like_sf"/>
</dbReference>
<dbReference type="NCBIfam" id="NF033516">
    <property type="entry name" value="transpos_IS3"/>
    <property type="match status" value="1"/>
</dbReference>
<dbReference type="PROSITE" id="PS50994">
    <property type="entry name" value="INTEGRASE"/>
    <property type="match status" value="1"/>
</dbReference>
<dbReference type="GO" id="GO:0015074">
    <property type="term" value="P:DNA integration"/>
    <property type="evidence" value="ECO:0007669"/>
    <property type="project" value="InterPro"/>
</dbReference>
<proteinExistence type="predicted"/>
<feature type="domain" description="Integrase catalytic" evidence="1">
    <location>
        <begin position="118"/>
        <end position="282"/>
    </location>
</feature>
<evidence type="ECO:0000259" key="1">
    <source>
        <dbReference type="PROSITE" id="PS50994"/>
    </source>
</evidence>
<evidence type="ECO:0000313" key="3">
    <source>
        <dbReference type="Proteomes" id="UP000232883"/>
    </source>
</evidence>
<evidence type="ECO:0000313" key="2">
    <source>
        <dbReference type="EMBL" id="AUD04079.1"/>
    </source>
</evidence>
<dbReference type="SUPFAM" id="SSF53098">
    <property type="entry name" value="Ribonuclease H-like"/>
    <property type="match status" value="1"/>
</dbReference>
<dbReference type="InterPro" id="IPR050900">
    <property type="entry name" value="Transposase_IS3/IS150/IS904"/>
</dbReference>
<dbReference type="Pfam" id="PF00665">
    <property type="entry name" value="rve"/>
    <property type="match status" value="1"/>
</dbReference>
<dbReference type="RefSeq" id="WP_100990145.1">
    <property type="nucleotide sequence ID" value="NZ_CP025096.1"/>
</dbReference>
<gene>
    <name evidence="2" type="ORF">CWM47_20950</name>
</gene>
<dbReference type="InterPro" id="IPR001584">
    <property type="entry name" value="Integrase_cat-core"/>
</dbReference>